<dbReference type="EMBL" id="JBHUEM010000020">
    <property type="protein sequence ID" value="MFD1737555.1"/>
    <property type="molecule type" value="Genomic_DNA"/>
</dbReference>
<dbReference type="GO" id="GO:0016301">
    <property type="term" value="F:kinase activity"/>
    <property type="evidence" value="ECO:0007669"/>
    <property type="project" value="UniProtKB-KW"/>
</dbReference>
<dbReference type="HAMAP" id="MF_01270">
    <property type="entry name" value="AnhMurNAc_kinase"/>
    <property type="match status" value="1"/>
</dbReference>
<evidence type="ECO:0000313" key="3">
    <source>
        <dbReference type="Proteomes" id="UP001597214"/>
    </source>
</evidence>
<accession>A0ABW4LQV2</accession>
<organism evidence="2 3">
    <name type="scientific">Bacillus salitolerans</name>
    <dbReference type="NCBI Taxonomy" id="1437434"/>
    <lineage>
        <taxon>Bacteria</taxon>
        <taxon>Bacillati</taxon>
        <taxon>Bacillota</taxon>
        <taxon>Bacilli</taxon>
        <taxon>Bacillales</taxon>
        <taxon>Bacillaceae</taxon>
        <taxon>Bacillus</taxon>
    </lineage>
</organism>
<dbReference type="SUPFAM" id="SSF53067">
    <property type="entry name" value="Actin-like ATPase domain"/>
    <property type="match status" value="1"/>
</dbReference>
<dbReference type="InterPro" id="IPR043129">
    <property type="entry name" value="ATPase_NBD"/>
</dbReference>
<gene>
    <name evidence="1" type="primary">anmK</name>
    <name evidence="2" type="ORF">ACFSCX_13425</name>
</gene>
<comment type="caution">
    <text evidence="2">The sequence shown here is derived from an EMBL/GenBank/DDBJ whole genome shotgun (WGS) entry which is preliminary data.</text>
</comment>
<keyword evidence="1 2" id="KW-0808">Transferase</keyword>
<dbReference type="Pfam" id="PF03702">
    <property type="entry name" value="AnmK"/>
    <property type="match status" value="1"/>
</dbReference>
<keyword evidence="1 2" id="KW-0418">Kinase</keyword>
<comment type="pathway">
    <text evidence="1">Cell wall biogenesis; peptidoglycan recycling.</text>
</comment>
<evidence type="ECO:0000313" key="2">
    <source>
        <dbReference type="EMBL" id="MFD1737555.1"/>
    </source>
</evidence>
<dbReference type="RefSeq" id="WP_377928758.1">
    <property type="nucleotide sequence ID" value="NZ_JBHUEM010000020.1"/>
</dbReference>
<dbReference type="CDD" id="cd24050">
    <property type="entry name" value="ASKHA_NBD_ANMK"/>
    <property type="match status" value="1"/>
</dbReference>
<comment type="function">
    <text evidence="1">Catalyzes the specific phosphorylation of 1,6-anhydro-N-acetylmuramic acid (anhMurNAc) with the simultaneous cleavage of the 1,6-anhydro ring, generating MurNAc-6-P. Is required for the utilization of anhMurNAc either imported from the medium or derived from its own cell wall murein, and thus plays a role in cell wall recycling.</text>
</comment>
<keyword evidence="3" id="KW-1185">Reference proteome</keyword>
<sequence length="401" mass="43295">MKRKEKARVSIMISTLNTLLNKPKKMAVGLMSGTSLDGIDAAVIEIEGSGIQTKISLLSFNTLPYTNEEKRNILRVCDRSSSSVEQICLLNVVLGNKFADAAMHSIHKAGLNLKDVDFISSHGQTIFHMPDHYATLQIGELSVIASKTGCITVGDFRPSDMAVGGQGAPLVPFVDYLLFRHTDHARILLNIGGMANLTFLPANAKPDQVVAFDTGPGNVLIDTMMSIGTNGRESYDRGGEVALSGQVSEEWLKDLLAQDCFTLKKTPKSTGREVYTQDLAHAIYFQGKARNLSFSDIISTVTAYTAETIILNIQQFADPIGCTKEVLVGGGGSHNQAMMSYLQSRLGKQVASMEDINFSSDAKEAIAFAILGNEFLHGNSNNLPSATGAQRHVPMGKLVLP</sequence>
<evidence type="ECO:0000256" key="1">
    <source>
        <dbReference type="HAMAP-Rule" id="MF_01270"/>
    </source>
</evidence>
<dbReference type="Gene3D" id="3.30.420.40">
    <property type="match status" value="2"/>
</dbReference>
<comment type="pathway">
    <text evidence="1">Amino-sugar metabolism; 1,6-anhydro-N-acetylmuramate degradation.</text>
</comment>
<name>A0ABW4LQV2_9BACI</name>
<protein>
    <recommendedName>
        <fullName evidence="1">Anhydro-N-acetylmuramic acid kinase</fullName>
        <ecNumber evidence="1">2.7.1.170</ecNumber>
    </recommendedName>
    <alternativeName>
        <fullName evidence="1">AnhMurNAc kinase</fullName>
    </alternativeName>
</protein>
<dbReference type="NCBIfam" id="NF007148">
    <property type="entry name" value="PRK09585.3-2"/>
    <property type="match status" value="1"/>
</dbReference>
<keyword evidence="1" id="KW-0119">Carbohydrate metabolism</keyword>
<feature type="binding site" evidence="1">
    <location>
        <begin position="33"/>
        <end position="40"/>
    </location>
    <ligand>
        <name>ATP</name>
        <dbReference type="ChEBI" id="CHEBI:30616"/>
    </ligand>
</feature>
<dbReference type="InterPro" id="IPR005338">
    <property type="entry name" value="Anhydro_N_Ac-Mur_kinase"/>
</dbReference>
<keyword evidence="1" id="KW-0547">Nucleotide-binding</keyword>
<proteinExistence type="inferred from homology"/>
<keyword evidence="1" id="KW-0067">ATP-binding</keyword>
<comment type="similarity">
    <text evidence="1">Belongs to the anhydro-N-acetylmuramic acid kinase family.</text>
</comment>
<dbReference type="Proteomes" id="UP001597214">
    <property type="component" value="Unassembled WGS sequence"/>
</dbReference>
<dbReference type="PANTHER" id="PTHR30605">
    <property type="entry name" value="ANHYDRO-N-ACETYLMURAMIC ACID KINASE"/>
    <property type="match status" value="1"/>
</dbReference>
<dbReference type="EC" id="2.7.1.170" evidence="1"/>
<reference evidence="3" key="1">
    <citation type="journal article" date="2019" name="Int. J. Syst. Evol. Microbiol.">
        <title>The Global Catalogue of Microorganisms (GCM) 10K type strain sequencing project: providing services to taxonomists for standard genome sequencing and annotation.</title>
        <authorList>
            <consortium name="The Broad Institute Genomics Platform"/>
            <consortium name="The Broad Institute Genome Sequencing Center for Infectious Disease"/>
            <person name="Wu L."/>
            <person name="Ma J."/>
        </authorList>
    </citation>
    <scope>NUCLEOTIDE SEQUENCE [LARGE SCALE GENOMIC DNA]</scope>
    <source>
        <strain evidence="3">CCUG 49339</strain>
    </source>
</reference>
<comment type="catalytic activity">
    <reaction evidence="1">
        <text>1,6-anhydro-N-acetyl-beta-muramate + ATP + H2O = N-acetyl-D-muramate 6-phosphate + ADP + H(+)</text>
        <dbReference type="Rhea" id="RHEA:24952"/>
        <dbReference type="ChEBI" id="CHEBI:15377"/>
        <dbReference type="ChEBI" id="CHEBI:15378"/>
        <dbReference type="ChEBI" id="CHEBI:30616"/>
        <dbReference type="ChEBI" id="CHEBI:58690"/>
        <dbReference type="ChEBI" id="CHEBI:58722"/>
        <dbReference type="ChEBI" id="CHEBI:456216"/>
        <dbReference type="EC" id="2.7.1.170"/>
    </reaction>
</comment>
<dbReference type="PANTHER" id="PTHR30605:SF0">
    <property type="entry name" value="ANHYDRO-N-ACETYLMURAMIC ACID KINASE"/>
    <property type="match status" value="1"/>
</dbReference>